<evidence type="ECO:0000313" key="3">
    <source>
        <dbReference type="EMBL" id="KAI5313820.1"/>
    </source>
</evidence>
<comment type="caution">
    <text evidence="3">The sequence shown here is derived from an EMBL/GenBank/DDBJ whole genome shotgun (WGS) entry which is preliminary data.</text>
</comment>
<dbReference type="EMBL" id="JAJFAZ020000008">
    <property type="protein sequence ID" value="KAI5313820.1"/>
    <property type="molecule type" value="Genomic_DNA"/>
</dbReference>
<accession>A0AAD4UVX4</accession>
<dbReference type="InterPro" id="IPR039537">
    <property type="entry name" value="Retrotran_Ty1/copia-like"/>
</dbReference>
<dbReference type="PANTHER" id="PTHR42648">
    <property type="entry name" value="TRANSPOSASE, PUTATIVE-RELATED"/>
    <property type="match status" value="1"/>
</dbReference>
<name>A0AAD4UVX4_PRUDU</name>
<gene>
    <name evidence="3" type="ORF">L3X38_042996</name>
</gene>
<evidence type="ECO:0000313" key="4">
    <source>
        <dbReference type="Proteomes" id="UP001054821"/>
    </source>
</evidence>
<dbReference type="AlphaFoldDB" id="A0AAD4UVX4"/>
<feature type="region of interest" description="Disordered" evidence="1">
    <location>
        <begin position="568"/>
        <end position="591"/>
    </location>
</feature>
<proteinExistence type="predicted"/>
<feature type="domain" description="Retroviral polymerase SH3-like" evidence="2">
    <location>
        <begin position="364"/>
        <end position="425"/>
    </location>
</feature>
<keyword evidence="4" id="KW-1185">Reference proteome</keyword>
<reference evidence="3 4" key="1">
    <citation type="journal article" date="2022" name="G3 (Bethesda)">
        <title>Whole-genome sequence and methylome profiling of the almond [Prunus dulcis (Mill.) D.A. Webb] cultivar 'Nonpareil'.</title>
        <authorList>
            <person name="D'Amico-Willman K.M."/>
            <person name="Ouma W.Z."/>
            <person name="Meulia T."/>
            <person name="Sideli G.M."/>
            <person name="Gradziel T.M."/>
            <person name="Fresnedo-Ramirez J."/>
        </authorList>
    </citation>
    <scope>NUCLEOTIDE SEQUENCE [LARGE SCALE GENOMIC DNA]</scope>
    <source>
        <strain evidence="3">Clone GOH B32 T37-40</strain>
    </source>
</reference>
<feature type="compositionally biased region" description="Polar residues" evidence="1">
    <location>
        <begin position="578"/>
        <end position="591"/>
    </location>
</feature>
<organism evidence="3 4">
    <name type="scientific">Prunus dulcis</name>
    <name type="common">Almond</name>
    <name type="synonym">Amygdalus dulcis</name>
    <dbReference type="NCBI Taxonomy" id="3755"/>
    <lineage>
        <taxon>Eukaryota</taxon>
        <taxon>Viridiplantae</taxon>
        <taxon>Streptophyta</taxon>
        <taxon>Embryophyta</taxon>
        <taxon>Tracheophyta</taxon>
        <taxon>Spermatophyta</taxon>
        <taxon>Magnoliopsida</taxon>
        <taxon>eudicotyledons</taxon>
        <taxon>Gunneridae</taxon>
        <taxon>Pentapetalae</taxon>
        <taxon>rosids</taxon>
        <taxon>fabids</taxon>
        <taxon>Rosales</taxon>
        <taxon>Rosaceae</taxon>
        <taxon>Amygdaloideae</taxon>
        <taxon>Amygdaleae</taxon>
        <taxon>Prunus</taxon>
    </lineage>
</organism>
<dbReference type="Proteomes" id="UP001054821">
    <property type="component" value="Chromosome 8"/>
</dbReference>
<protein>
    <recommendedName>
        <fullName evidence="2">Retroviral polymerase SH3-like domain-containing protein</fullName>
    </recommendedName>
</protein>
<dbReference type="Pfam" id="PF25597">
    <property type="entry name" value="SH3_retrovirus"/>
    <property type="match status" value="1"/>
</dbReference>
<evidence type="ECO:0000259" key="2">
    <source>
        <dbReference type="Pfam" id="PF25597"/>
    </source>
</evidence>
<sequence length="591" mass="65497">MEGKHNSIQKEPGVLSGFRLASNSDYQQHENVSATKEERPSRVLTNWMAPIMPLGLVEEDNCLVQSWLLNSMTKPVCALFEHGATASNICEAARKTYTEIDCLRPYEYSCADDGARRLIELEADRVYDFLGGLDPPYDGVRSRMSHPSRSLCHGHGGRHQSVRYTWRRFHGPQSRPSTSKIGCPSSRKFSHSARSCPAGSTPSSLDGPPKCCHCSGNHYSETCFKEHGYPDWFVDYKACMYGPKAACTMTQDETCPPAPFVNLCTSDTMPGMGSNTWIIDTGASDNMTYDDHMFDELFRNPRDPYITSANGLPSPFTGHGVLAAAYLINRTPSWVLDFKTQLDVLCAHTPPVSVSKLPPKVFGCVAYVHVYSHQRSKLDPCAFRCVFIGYSTTQKGYKCYHPSSQKVHVTLDVTFHEKLPYYVSSSSPIQGERGSELKNFGMKNLECTEASERISDGVPTTVRLEDATSRQAICAKQSGRPVRCVMTAWKTICAKPTGHPEGDDQSPNTVETTIFAKPTGCQDGDDRSPVEFFDEICPLPVECNSDICDSCKDKIDIRTISALPLSQSTHDDDKVLSNDVSTYSLPPTHYS</sequence>
<dbReference type="PANTHER" id="PTHR42648:SF22">
    <property type="entry name" value="REVERSE TRANSCRIPTASE TY1_COPIA-TYPE DOMAIN-CONTAINING PROTEIN"/>
    <property type="match status" value="1"/>
</dbReference>
<evidence type="ECO:0000256" key="1">
    <source>
        <dbReference type="SAM" id="MobiDB-lite"/>
    </source>
</evidence>
<dbReference type="InterPro" id="IPR057670">
    <property type="entry name" value="SH3_retrovirus"/>
</dbReference>